<evidence type="ECO:0000313" key="6">
    <source>
        <dbReference type="Proteomes" id="UP000835052"/>
    </source>
</evidence>
<dbReference type="GO" id="GO:0004867">
    <property type="term" value="F:serine-type endopeptidase inhibitor activity"/>
    <property type="evidence" value="ECO:0007669"/>
    <property type="project" value="UniProtKB-KW"/>
</dbReference>
<feature type="chain" id="PRO_5035862654" description="TIL domain-containing protein" evidence="3">
    <location>
        <begin position="18"/>
        <end position="254"/>
    </location>
</feature>
<dbReference type="AlphaFoldDB" id="A0A8S1HLY9"/>
<sequence>MHKTLLLASAAVLLVHAFDIPKFKGYNYKFTEKVNKTKLSVRLQKLKIGPSAELKFIKPTLCPPFMEFSNCACDRSCVAPDLKCENCLPGCVCRGGFLRNDLRHCVLPEECPKESNPLERVVMIPQKLYQAVPIKLGADIEPKKEEPMEPSPPSTRPRAMMSEPAAPSGPSVSEPAPTLVFLRNGPTPPPGPPMINAADLFDMVGAPSATPPPEFHYGPPGMNAERYQQLDSFLKRRRLLKALRQRRMRLRSRQ</sequence>
<organism evidence="5 6">
    <name type="scientific">Caenorhabditis auriculariae</name>
    <dbReference type="NCBI Taxonomy" id="2777116"/>
    <lineage>
        <taxon>Eukaryota</taxon>
        <taxon>Metazoa</taxon>
        <taxon>Ecdysozoa</taxon>
        <taxon>Nematoda</taxon>
        <taxon>Chromadorea</taxon>
        <taxon>Rhabditida</taxon>
        <taxon>Rhabditina</taxon>
        <taxon>Rhabditomorpha</taxon>
        <taxon>Rhabditoidea</taxon>
        <taxon>Rhabditidae</taxon>
        <taxon>Peloderinae</taxon>
        <taxon>Caenorhabditis</taxon>
    </lineage>
</organism>
<evidence type="ECO:0000313" key="5">
    <source>
        <dbReference type="EMBL" id="CAD6197633.1"/>
    </source>
</evidence>
<protein>
    <recommendedName>
        <fullName evidence="4">TIL domain-containing protein</fullName>
    </recommendedName>
</protein>
<feature type="domain" description="TIL" evidence="4">
    <location>
        <begin position="62"/>
        <end position="111"/>
    </location>
</feature>
<dbReference type="CDD" id="cd19941">
    <property type="entry name" value="TIL"/>
    <property type="match status" value="1"/>
</dbReference>
<dbReference type="InterPro" id="IPR036084">
    <property type="entry name" value="Ser_inhib-like_sf"/>
</dbReference>
<feature type="region of interest" description="Disordered" evidence="2">
    <location>
        <begin position="141"/>
        <end position="173"/>
    </location>
</feature>
<dbReference type="Proteomes" id="UP000835052">
    <property type="component" value="Unassembled WGS sequence"/>
</dbReference>
<keyword evidence="1" id="KW-0722">Serine protease inhibitor</keyword>
<keyword evidence="1" id="KW-0646">Protease inhibitor</keyword>
<dbReference type="Gene3D" id="2.10.25.10">
    <property type="entry name" value="Laminin"/>
    <property type="match status" value="1"/>
</dbReference>
<dbReference type="Pfam" id="PF01826">
    <property type="entry name" value="TIL"/>
    <property type="match status" value="1"/>
</dbReference>
<dbReference type="EMBL" id="CAJGYM010000100">
    <property type="protein sequence ID" value="CAD6197633.1"/>
    <property type="molecule type" value="Genomic_DNA"/>
</dbReference>
<feature type="signal peptide" evidence="3">
    <location>
        <begin position="1"/>
        <end position="17"/>
    </location>
</feature>
<proteinExistence type="predicted"/>
<keyword evidence="6" id="KW-1185">Reference proteome</keyword>
<dbReference type="InterPro" id="IPR002919">
    <property type="entry name" value="TIL_dom"/>
</dbReference>
<reference evidence="5" key="1">
    <citation type="submission" date="2020-10" db="EMBL/GenBank/DDBJ databases">
        <authorList>
            <person name="Kikuchi T."/>
        </authorList>
    </citation>
    <scope>NUCLEOTIDE SEQUENCE</scope>
    <source>
        <strain evidence="5">NKZ352</strain>
    </source>
</reference>
<gene>
    <name evidence="5" type="ORF">CAUJ_LOCUS13542</name>
</gene>
<dbReference type="OrthoDB" id="6236007at2759"/>
<accession>A0A8S1HLY9</accession>
<comment type="caution">
    <text evidence="5">The sequence shown here is derived from an EMBL/GenBank/DDBJ whole genome shotgun (WGS) entry which is preliminary data.</text>
</comment>
<keyword evidence="3" id="KW-0732">Signal</keyword>
<evidence type="ECO:0000256" key="3">
    <source>
        <dbReference type="SAM" id="SignalP"/>
    </source>
</evidence>
<dbReference type="SUPFAM" id="SSF57567">
    <property type="entry name" value="Serine protease inhibitors"/>
    <property type="match status" value="1"/>
</dbReference>
<name>A0A8S1HLY9_9PELO</name>
<evidence type="ECO:0000259" key="4">
    <source>
        <dbReference type="Pfam" id="PF01826"/>
    </source>
</evidence>
<evidence type="ECO:0000256" key="1">
    <source>
        <dbReference type="ARBA" id="ARBA00022900"/>
    </source>
</evidence>
<evidence type="ECO:0000256" key="2">
    <source>
        <dbReference type="SAM" id="MobiDB-lite"/>
    </source>
</evidence>